<keyword evidence="2" id="KW-1185">Reference proteome</keyword>
<dbReference type="AlphaFoldDB" id="A0AAD4SMT0"/>
<protein>
    <submittedName>
        <fullName evidence="1">Uncharacterized protein</fullName>
    </submittedName>
</protein>
<organism evidence="1 2">
    <name type="scientific">Papaver atlanticum</name>
    <dbReference type="NCBI Taxonomy" id="357466"/>
    <lineage>
        <taxon>Eukaryota</taxon>
        <taxon>Viridiplantae</taxon>
        <taxon>Streptophyta</taxon>
        <taxon>Embryophyta</taxon>
        <taxon>Tracheophyta</taxon>
        <taxon>Spermatophyta</taxon>
        <taxon>Magnoliopsida</taxon>
        <taxon>Ranunculales</taxon>
        <taxon>Papaveraceae</taxon>
        <taxon>Papaveroideae</taxon>
        <taxon>Papaver</taxon>
    </lineage>
</organism>
<feature type="non-terminal residue" evidence="1">
    <location>
        <position position="52"/>
    </location>
</feature>
<name>A0AAD4SMT0_9MAGN</name>
<sequence>KKPSGTFYTPFKRPVRNQTHQKVVQALVLKKWRFENKKQVNYGVFLHLIDQE</sequence>
<accession>A0AAD4SMT0</accession>
<dbReference type="Proteomes" id="UP001202328">
    <property type="component" value="Unassembled WGS sequence"/>
</dbReference>
<evidence type="ECO:0000313" key="1">
    <source>
        <dbReference type="EMBL" id="KAI3915085.1"/>
    </source>
</evidence>
<comment type="caution">
    <text evidence="1">The sequence shown here is derived from an EMBL/GenBank/DDBJ whole genome shotgun (WGS) entry which is preliminary data.</text>
</comment>
<evidence type="ECO:0000313" key="2">
    <source>
        <dbReference type="Proteomes" id="UP001202328"/>
    </source>
</evidence>
<proteinExistence type="predicted"/>
<gene>
    <name evidence="1" type="ORF">MKW98_011984</name>
</gene>
<dbReference type="EMBL" id="JAJJMB010009193">
    <property type="protein sequence ID" value="KAI3915085.1"/>
    <property type="molecule type" value="Genomic_DNA"/>
</dbReference>
<feature type="non-terminal residue" evidence="1">
    <location>
        <position position="1"/>
    </location>
</feature>
<reference evidence="1" key="1">
    <citation type="submission" date="2022-04" db="EMBL/GenBank/DDBJ databases">
        <title>A functionally conserved STORR gene fusion in Papaver species that diverged 16.8 million years ago.</title>
        <authorList>
            <person name="Catania T."/>
        </authorList>
    </citation>
    <scope>NUCLEOTIDE SEQUENCE</scope>
    <source>
        <strain evidence="1">S-188037</strain>
    </source>
</reference>